<keyword evidence="7" id="KW-0462">Maltose metabolism</keyword>
<dbReference type="GeneID" id="28967021"/>
<evidence type="ECO:0000313" key="14">
    <source>
        <dbReference type="Proteomes" id="UP000078595"/>
    </source>
</evidence>
<dbReference type="NCBIfam" id="TIGR00879">
    <property type="entry name" value="SP"/>
    <property type="match status" value="1"/>
</dbReference>
<name>A0A1A6A6C6_9TREE</name>
<keyword evidence="14" id="KW-1185">Reference proteome</keyword>
<dbReference type="InterPro" id="IPR020846">
    <property type="entry name" value="MFS_dom"/>
</dbReference>
<evidence type="ECO:0000256" key="5">
    <source>
        <dbReference type="ARBA" id="ARBA00022989"/>
    </source>
</evidence>
<dbReference type="InterPro" id="IPR036259">
    <property type="entry name" value="MFS_trans_sf"/>
</dbReference>
<reference evidence="13" key="3">
    <citation type="submission" date="2024-02" db="EMBL/GenBank/DDBJ databases">
        <title>Comparative genomics of Cryptococcus and Kwoniella reveals pathogenesis evolution and contrasting modes of karyotype evolution via chromosome fusion or intercentromeric recombination.</title>
        <authorList>
            <person name="Coelho M.A."/>
            <person name="David-Palma M."/>
            <person name="Shea T."/>
            <person name="Bowers K."/>
            <person name="McGinley-Smith S."/>
            <person name="Mohammad A.W."/>
            <person name="Gnirke A."/>
            <person name="Yurkov A.M."/>
            <person name="Nowrousian M."/>
            <person name="Sun S."/>
            <person name="Cuomo C.A."/>
            <person name="Heitman J."/>
        </authorList>
    </citation>
    <scope>NUCLEOTIDE SEQUENCE</scope>
    <source>
        <strain evidence="13">CBS 10117</strain>
    </source>
</reference>
<evidence type="ECO:0000313" key="12">
    <source>
        <dbReference type="EMBL" id="OBR85611.1"/>
    </source>
</evidence>
<dbReference type="PROSITE" id="PS00217">
    <property type="entry name" value="SUGAR_TRANSPORT_2"/>
    <property type="match status" value="1"/>
</dbReference>
<dbReference type="AlphaFoldDB" id="A0A1A6A6C6"/>
<dbReference type="GO" id="GO:0005351">
    <property type="term" value="F:carbohydrate:proton symporter activity"/>
    <property type="evidence" value="ECO:0007669"/>
    <property type="project" value="TreeGrafter"/>
</dbReference>
<feature type="transmembrane region" description="Helical" evidence="10">
    <location>
        <begin position="453"/>
        <end position="470"/>
    </location>
</feature>
<evidence type="ECO:0000256" key="1">
    <source>
        <dbReference type="ARBA" id="ARBA00004141"/>
    </source>
</evidence>
<dbReference type="InterPro" id="IPR003663">
    <property type="entry name" value="Sugar/inositol_transpt"/>
</dbReference>
<feature type="transmembrane region" description="Helical" evidence="10">
    <location>
        <begin position="112"/>
        <end position="135"/>
    </location>
</feature>
<proteinExistence type="inferred from homology"/>
<feature type="domain" description="Major facilitator superfamily (MFS) profile" evidence="11">
    <location>
        <begin position="63"/>
        <end position="504"/>
    </location>
</feature>
<dbReference type="PANTHER" id="PTHR48022:SF5">
    <property type="entry name" value="ALPHA-GLUCOSIDES PERMEASE MPH2-RELATED"/>
    <property type="match status" value="1"/>
</dbReference>
<evidence type="ECO:0000256" key="4">
    <source>
        <dbReference type="ARBA" id="ARBA00022692"/>
    </source>
</evidence>
<evidence type="ECO:0000256" key="6">
    <source>
        <dbReference type="ARBA" id="ARBA00023136"/>
    </source>
</evidence>
<keyword evidence="5 10" id="KW-1133">Transmembrane helix</keyword>
<feature type="transmembrane region" description="Helical" evidence="10">
    <location>
        <begin position="201"/>
        <end position="220"/>
    </location>
</feature>
<feature type="transmembrane region" description="Helical" evidence="10">
    <location>
        <begin position="141"/>
        <end position="158"/>
    </location>
</feature>
<feature type="transmembrane region" description="Helical" evidence="10">
    <location>
        <begin position="381"/>
        <end position="403"/>
    </location>
</feature>
<dbReference type="SUPFAM" id="SSF103473">
    <property type="entry name" value="MFS general substrate transporter"/>
    <property type="match status" value="1"/>
</dbReference>
<comment type="catalytic activity">
    <reaction evidence="8">
        <text>myo-inositol(out) + H(+)(out) = myo-inositol(in) + H(+)(in)</text>
        <dbReference type="Rhea" id="RHEA:60364"/>
        <dbReference type="ChEBI" id="CHEBI:15378"/>
        <dbReference type="ChEBI" id="CHEBI:17268"/>
    </reaction>
</comment>
<sequence>MSQANVHIEDLKEKDVVAHDEYAPDHVVHQENMAYLAEAILAEEQEHMGVWEALKRYPQATFWSFMVSFCIIMEAYDNALIGNFMAQPAFQKHFGVPVGDGTYQIETKWQGALNNASTIGAFIGILICGYVQPIFGYKKAILGSLAAMIGLIFIPFFAETLPVLLVGQLLCGLPWGFYNALAQAYGSEIAPLPLRGLFTMYNQSCWCTGQFITAGILYGFRNGTTKWAYKIPFAIQWVWPVPLIAILAFAPESPWWLVRKGRLEEAEKTIMRLEGRSKRDPANVVAMIKRTIEIEAKVVEGASYKEIFTGVHLKRTIVACFMFAAQNWSGLLVGNNATYFFTVAGMDPNNAFALSLGNTAIQWIAVTAAFWAITRIGRRTLYLWGVGFQATMLLLIGIVAVASKSSTAFWIQATFLILVFASYGFTIGPVTFSIVAEVSSVKLRAQTCAMARAGYYVAAVASGYVSSYSLNPLAWDLKGKAAFIWFGTAILVFVFTFFLVPETKDRSYRELDVLYHRGVPARKFKSTIIEKDEDE</sequence>
<dbReference type="Pfam" id="PF00083">
    <property type="entry name" value="Sugar_tr"/>
    <property type="match status" value="1"/>
</dbReference>
<dbReference type="PROSITE" id="PS50850">
    <property type="entry name" value="MFS"/>
    <property type="match status" value="1"/>
</dbReference>
<dbReference type="FunFam" id="1.20.1250.20:FF:000078">
    <property type="entry name" value="MFS maltose transporter, putative"/>
    <property type="match status" value="1"/>
</dbReference>
<dbReference type="PANTHER" id="PTHR48022">
    <property type="entry name" value="PLASTIDIC GLUCOSE TRANSPORTER 4"/>
    <property type="match status" value="1"/>
</dbReference>
<dbReference type="GO" id="GO:0016020">
    <property type="term" value="C:membrane"/>
    <property type="evidence" value="ECO:0007669"/>
    <property type="project" value="UniProtKB-SubCell"/>
</dbReference>
<comment type="subcellular location">
    <subcellularLocation>
        <location evidence="1">Membrane</location>
        <topology evidence="1">Multi-pass membrane protein</topology>
    </subcellularLocation>
</comment>
<evidence type="ECO:0000256" key="9">
    <source>
        <dbReference type="RuleBase" id="RU003346"/>
    </source>
</evidence>
<dbReference type="VEuPathDB" id="FungiDB:I303_03322"/>
<reference evidence="13" key="2">
    <citation type="submission" date="2013-07" db="EMBL/GenBank/DDBJ databases">
        <authorList>
            <consortium name="The Broad Institute Genome Sequencing Platform"/>
            <person name="Cuomo C."/>
            <person name="Litvintseva A."/>
            <person name="Chen Y."/>
            <person name="Heitman J."/>
            <person name="Sun S."/>
            <person name="Springer D."/>
            <person name="Dromer F."/>
            <person name="Young S.K."/>
            <person name="Zeng Q."/>
            <person name="Gargeya S."/>
            <person name="Fitzgerald M."/>
            <person name="Abouelleil A."/>
            <person name="Alvarado L."/>
            <person name="Berlin A.M."/>
            <person name="Chapman S.B."/>
            <person name="Dewar J."/>
            <person name="Goldberg J."/>
            <person name="Griggs A."/>
            <person name="Gujja S."/>
            <person name="Hansen M."/>
            <person name="Howarth C."/>
            <person name="Imamovic A."/>
            <person name="Larimer J."/>
            <person name="McCowan C."/>
            <person name="Murphy C."/>
            <person name="Pearson M."/>
            <person name="Priest M."/>
            <person name="Roberts A."/>
            <person name="Saif S."/>
            <person name="Shea T."/>
            <person name="Sykes S."/>
            <person name="Wortman J."/>
            <person name="Nusbaum C."/>
            <person name="Birren B."/>
        </authorList>
    </citation>
    <scope>NUCLEOTIDE SEQUENCE</scope>
    <source>
        <strain evidence="13">CBS 10117</strain>
    </source>
</reference>
<evidence type="ECO:0000256" key="7">
    <source>
        <dbReference type="ARBA" id="ARBA00026248"/>
    </source>
</evidence>
<dbReference type="OrthoDB" id="6612291at2759"/>
<keyword evidence="6 10" id="KW-0472">Membrane</keyword>
<dbReference type="EMBL" id="KI894030">
    <property type="protein sequence ID" value="OBR85611.1"/>
    <property type="molecule type" value="Genomic_DNA"/>
</dbReference>
<evidence type="ECO:0000256" key="10">
    <source>
        <dbReference type="SAM" id="Phobius"/>
    </source>
</evidence>
<feature type="transmembrane region" description="Helical" evidence="10">
    <location>
        <begin position="351"/>
        <end position="374"/>
    </location>
</feature>
<feature type="transmembrane region" description="Helical" evidence="10">
    <location>
        <begin position="227"/>
        <end position="250"/>
    </location>
</feature>
<evidence type="ECO:0000256" key="2">
    <source>
        <dbReference type="ARBA" id="ARBA00010992"/>
    </source>
</evidence>
<evidence type="ECO:0000256" key="8">
    <source>
        <dbReference type="ARBA" id="ARBA00049119"/>
    </source>
</evidence>
<organism evidence="12">
    <name type="scientific">Kwoniella dejecticola CBS 10117</name>
    <dbReference type="NCBI Taxonomy" id="1296121"/>
    <lineage>
        <taxon>Eukaryota</taxon>
        <taxon>Fungi</taxon>
        <taxon>Dikarya</taxon>
        <taxon>Basidiomycota</taxon>
        <taxon>Agaricomycotina</taxon>
        <taxon>Tremellomycetes</taxon>
        <taxon>Tremellales</taxon>
        <taxon>Cryptococcaceae</taxon>
        <taxon>Kwoniella</taxon>
    </lineage>
</organism>
<keyword evidence="4 10" id="KW-0812">Transmembrane</keyword>
<comment type="similarity">
    <text evidence="2 9">Belongs to the major facilitator superfamily. Sugar transporter (TC 2.A.1.1) family.</text>
</comment>
<gene>
    <name evidence="12" type="ORF">I303_03322</name>
    <name evidence="13" type="ORF">I303_103299</name>
</gene>
<dbReference type="InterPro" id="IPR005828">
    <property type="entry name" value="MFS_sugar_transport-like"/>
</dbReference>
<feature type="transmembrane region" description="Helical" evidence="10">
    <location>
        <begin position="482"/>
        <end position="500"/>
    </location>
</feature>
<protein>
    <recommendedName>
        <fullName evidence="11">Major facilitator superfamily (MFS) profile domain-containing protein</fullName>
    </recommendedName>
</protein>
<dbReference type="InterPro" id="IPR005829">
    <property type="entry name" value="Sugar_transporter_CS"/>
</dbReference>
<evidence type="ECO:0000256" key="3">
    <source>
        <dbReference type="ARBA" id="ARBA00022448"/>
    </source>
</evidence>
<dbReference type="KEGG" id="kdj:28967021"/>
<dbReference type="InterPro" id="IPR050360">
    <property type="entry name" value="MFS_Sugar_Transporters"/>
</dbReference>
<dbReference type="RefSeq" id="XP_018263453.1">
    <property type="nucleotide sequence ID" value="XM_018406645.1"/>
</dbReference>
<feature type="transmembrane region" description="Helical" evidence="10">
    <location>
        <begin position="409"/>
        <end position="432"/>
    </location>
</feature>
<accession>A0A1A6A6C6</accession>
<dbReference type="Gene3D" id="1.20.1250.20">
    <property type="entry name" value="MFS general substrate transporter like domains"/>
    <property type="match status" value="1"/>
</dbReference>
<feature type="transmembrane region" description="Helical" evidence="10">
    <location>
        <begin position="163"/>
        <end position="181"/>
    </location>
</feature>
<dbReference type="GO" id="GO:0000023">
    <property type="term" value="P:maltose metabolic process"/>
    <property type="evidence" value="ECO:0007669"/>
    <property type="project" value="UniProtKB-KW"/>
</dbReference>
<reference evidence="12" key="1">
    <citation type="submission" date="2013-07" db="EMBL/GenBank/DDBJ databases">
        <title>The Genome Sequence of Cryptococcus dejecticola CBS10117.</title>
        <authorList>
            <consortium name="The Broad Institute Genome Sequencing Platform"/>
            <person name="Cuomo C."/>
            <person name="Litvintseva A."/>
            <person name="Chen Y."/>
            <person name="Heitman J."/>
            <person name="Sun S."/>
            <person name="Springer D."/>
            <person name="Dromer F."/>
            <person name="Young S.K."/>
            <person name="Zeng Q."/>
            <person name="Gargeya S."/>
            <person name="Fitzgerald M."/>
            <person name="Abouelleil A."/>
            <person name="Alvarado L."/>
            <person name="Berlin A.M."/>
            <person name="Chapman S.B."/>
            <person name="Dewar J."/>
            <person name="Goldberg J."/>
            <person name="Griggs A."/>
            <person name="Gujja S."/>
            <person name="Hansen M."/>
            <person name="Howarth C."/>
            <person name="Imamovic A."/>
            <person name="Larimer J."/>
            <person name="McCowan C."/>
            <person name="Murphy C."/>
            <person name="Pearson M."/>
            <person name="Priest M."/>
            <person name="Roberts A."/>
            <person name="Saif S."/>
            <person name="Shea T."/>
            <person name="Sykes S."/>
            <person name="Wortman J."/>
            <person name="Nusbaum C."/>
            <person name="Birren B."/>
        </authorList>
    </citation>
    <scope>NUCLEOTIDE SEQUENCE [LARGE SCALE GENOMIC DNA]</scope>
    <source>
        <strain evidence="12">CBS 10117</strain>
    </source>
</reference>
<evidence type="ECO:0000259" key="11">
    <source>
        <dbReference type="PROSITE" id="PS50850"/>
    </source>
</evidence>
<keyword evidence="3 9" id="KW-0813">Transport</keyword>
<dbReference type="Proteomes" id="UP000078595">
    <property type="component" value="Chromosome 4"/>
</dbReference>
<evidence type="ECO:0000313" key="13">
    <source>
        <dbReference type="EMBL" id="WWC60723.1"/>
    </source>
</evidence>
<dbReference type="EMBL" id="CP144533">
    <property type="protein sequence ID" value="WWC60723.1"/>
    <property type="molecule type" value="Genomic_DNA"/>
</dbReference>